<dbReference type="GO" id="GO:0003848">
    <property type="term" value="F:2-amino-4-hydroxy-6-hydroxymethyldihydropteridine diphosphokinase activity"/>
    <property type="evidence" value="ECO:0007669"/>
    <property type="project" value="UniProtKB-EC"/>
</dbReference>
<dbReference type="SUPFAM" id="SSF55083">
    <property type="entry name" value="6-hydroxymethyl-7,8-dihydropterin pyrophosphokinase, HPPK"/>
    <property type="match status" value="1"/>
</dbReference>
<gene>
    <name evidence="10" type="primary">folK</name>
    <name evidence="10" type="ORF">C6Y45_12870</name>
</gene>
<evidence type="ECO:0000256" key="7">
    <source>
        <dbReference type="ARBA" id="ARBA00022840"/>
    </source>
</evidence>
<keyword evidence="6 10" id="KW-0418">Kinase</keyword>
<proteinExistence type="predicted"/>
<evidence type="ECO:0000256" key="5">
    <source>
        <dbReference type="ARBA" id="ARBA00022741"/>
    </source>
</evidence>
<dbReference type="GO" id="GO:0005524">
    <property type="term" value="F:ATP binding"/>
    <property type="evidence" value="ECO:0007669"/>
    <property type="project" value="UniProtKB-KW"/>
</dbReference>
<dbReference type="GO" id="GO:0046656">
    <property type="term" value="P:folic acid biosynthetic process"/>
    <property type="evidence" value="ECO:0007669"/>
    <property type="project" value="UniProtKB-KW"/>
</dbReference>
<dbReference type="PROSITE" id="PS00794">
    <property type="entry name" value="HPPK"/>
    <property type="match status" value="1"/>
</dbReference>
<dbReference type="InterPro" id="IPR000550">
    <property type="entry name" value="Hppk"/>
</dbReference>
<reference evidence="10 11" key="1">
    <citation type="submission" date="2018-03" db="EMBL/GenBank/DDBJ databases">
        <title>Alkalicoccus saliphilus sp. nov., isolated from a mineral pool.</title>
        <authorList>
            <person name="Zhao B."/>
        </authorList>
    </citation>
    <scope>NUCLEOTIDE SEQUENCE [LARGE SCALE GENOMIC DNA]</scope>
    <source>
        <strain evidence="10 11">6AG</strain>
    </source>
</reference>
<dbReference type="GO" id="GO:0016301">
    <property type="term" value="F:kinase activity"/>
    <property type="evidence" value="ECO:0007669"/>
    <property type="project" value="UniProtKB-KW"/>
</dbReference>
<accession>A0A2T4U449</accession>
<dbReference type="OrthoDB" id="9808041at2"/>
<dbReference type="Pfam" id="PF01288">
    <property type="entry name" value="HPPK"/>
    <property type="match status" value="1"/>
</dbReference>
<evidence type="ECO:0000259" key="9">
    <source>
        <dbReference type="PROSITE" id="PS00794"/>
    </source>
</evidence>
<dbReference type="RefSeq" id="WP_107585636.1">
    <property type="nucleotide sequence ID" value="NZ_PZJJ01000023.1"/>
</dbReference>
<comment type="caution">
    <text evidence="10">The sequence shown here is derived from an EMBL/GenBank/DDBJ whole genome shotgun (WGS) entry which is preliminary data.</text>
</comment>
<evidence type="ECO:0000256" key="4">
    <source>
        <dbReference type="ARBA" id="ARBA00022679"/>
    </source>
</evidence>
<evidence type="ECO:0000256" key="3">
    <source>
        <dbReference type="ARBA" id="ARBA00013253"/>
    </source>
</evidence>
<dbReference type="UniPathway" id="UPA00077">
    <property type="reaction ID" value="UER00155"/>
</dbReference>
<evidence type="ECO:0000313" key="10">
    <source>
        <dbReference type="EMBL" id="PTL38177.1"/>
    </source>
</evidence>
<keyword evidence="5" id="KW-0547">Nucleotide-binding</keyword>
<evidence type="ECO:0000256" key="8">
    <source>
        <dbReference type="ARBA" id="ARBA00022909"/>
    </source>
</evidence>
<protein>
    <recommendedName>
        <fullName evidence="3">2-amino-4-hydroxy-6-hydroxymethyldihydropteridine diphosphokinase</fullName>
        <ecNumber evidence="3">2.7.6.3</ecNumber>
    </recommendedName>
</protein>
<dbReference type="InterPro" id="IPR035907">
    <property type="entry name" value="Hppk_sf"/>
</dbReference>
<organism evidence="10 11">
    <name type="scientific">Alkalicoccus saliphilus</name>
    <dbReference type="NCBI Taxonomy" id="200989"/>
    <lineage>
        <taxon>Bacteria</taxon>
        <taxon>Bacillati</taxon>
        <taxon>Bacillota</taxon>
        <taxon>Bacilli</taxon>
        <taxon>Bacillales</taxon>
        <taxon>Bacillaceae</taxon>
        <taxon>Alkalicoccus</taxon>
    </lineage>
</organism>
<comment type="pathway">
    <text evidence="2">Cofactor biosynthesis; tetrahydrofolate biosynthesis; 2-amino-4-hydroxy-6-hydroxymethyl-7,8-dihydropteridine diphosphate from 7,8-dihydroneopterin triphosphate: step 4/4.</text>
</comment>
<keyword evidence="11" id="KW-1185">Reference proteome</keyword>
<evidence type="ECO:0000256" key="2">
    <source>
        <dbReference type="ARBA" id="ARBA00005051"/>
    </source>
</evidence>
<keyword evidence="7" id="KW-0067">ATP-binding</keyword>
<dbReference type="EC" id="2.7.6.3" evidence="3"/>
<dbReference type="AlphaFoldDB" id="A0A2T4U449"/>
<name>A0A2T4U449_9BACI</name>
<keyword evidence="8" id="KW-0289">Folate biosynthesis</keyword>
<dbReference type="PANTHER" id="PTHR43071">
    <property type="entry name" value="2-AMINO-4-HYDROXY-6-HYDROXYMETHYLDIHYDROPTERIDINE PYROPHOSPHOKINASE"/>
    <property type="match status" value="1"/>
</dbReference>
<dbReference type="CDD" id="cd00483">
    <property type="entry name" value="HPPK"/>
    <property type="match status" value="1"/>
</dbReference>
<dbReference type="EMBL" id="PZJJ01000023">
    <property type="protein sequence ID" value="PTL38177.1"/>
    <property type="molecule type" value="Genomic_DNA"/>
</dbReference>
<dbReference type="GO" id="GO:0046654">
    <property type="term" value="P:tetrahydrofolate biosynthetic process"/>
    <property type="evidence" value="ECO:0007669"/>
    <property type="project" value="UniProtKB-UniPathway"/>
</dbReference>
<dbReference type="Proteomes" id="UP000240509">
    <property type="component" value="Unassembled WGS sequence"/>
</dbReference>
<dbReference type="PANTHER" id="PTHR43071:SF1">
    <property type="entry name" value="2-AMINO-4-HYDROXY-6-HYDROXYMETHYLDIHYDROPTERIDINE PYROPHOSPHOKINASE"/>
    <property type="match status" value="1"/>
</dbReference>
<dbReference type="NCBIfam" id="TIGR01498">
    <property type="entry name" value="folK"/>
    <property type="match status" value="1"/>
</dbReference>
<evidence type="ECO:0000313" key="11">
    <source>
        <dbReference type="Proteomes" id="UP000240509"/>
    </source>
</evidence>
<evidence type="ECO:0000256" key="6">
    <source>
        <dbReference type="ARBA" id="ARBA00022777"/>
    </source>
</evidence>
<keyword evidence="4" id="KW-0808">Transferase</keyword>
<comment type="catalytic activity">
    <reaction evidence="1">
        <text>6-hydroxymethyl-7,8-dihydropterin + ATP = (7,8-dihydropterin-6-yl)methyl diphosphate + AMP + H(+)</text>
        <dbReference type="Rhea" id="RHEA:11412"/>
        <dbReference type="ChEBI" id="CHEBI:15378"/>
        <dbReference type="ChEBI" id="CHEBI:30616"/>
        <dbReference type="ChEBI" id="CHEBI:44841"/>
        <dbReference type="ChEBI" id="CHEBI:72950"/>
        <dbReference type="ChEBI" id="CHEBI:456215"/>
        <dbReference type="EC" id="2.7.6.3"/>
    </reaction>
</comment>
<sequence length="160" mass="18108">MTVTAYLSLGSNIGERKAQLEKALHFLEDEESIELLHVSSFYETKPVGVTDQPDFLNMAAAIRTSLSPENLLHVTQSIEKKLGRQRKEKWGPRTIDIDILLYAEEQINLASLIVPHPRLQERAFVLVPLEEIAPQLEIAGRPLKEITGELEDAKDVRRID</sequence>
<feature type="domain" description="7,8-dihydro-6-hydroxymethylpterin-pyrophosphokinase" evidence="9">
    <location>
        <begin position="89"/>
        <end position="100"/>
    </location>
</feature>
<evidence type="ECO:0000256" key="1">
    <source>
        <dbReference type="ARBA" id="ARBA00000198"/>
    </source>
</evidence>
<dbReference type="Gene3D" id="3.30.70.560">
    <property type="entry name" value="7,8-Dihydro-6-hydroxymethylpterin-pyrophosphokinase HPPK"/>
    <property type="match status" value="1"/>
</dbReference>